<evidence type="ECO:0000256" key="1">
    <source>
        <dbReference type="SAM" id="Coils"/>
    </source>
</evidence>
<accession>W4VI29</accession>
<organism evidence="2 3">
    <name type="scientific">Gracilibacillus boraciitolerans JCM 21714</name>
    <dbReference type="NCBI Taxonomy" id="1298598"/>
    <lineage>
        <taxon>Bacteria</taxon>
        <taxon>Bacillati</taxon>
        <taxon>Bacillota</taxon>
        <taxon>Bacilli</taxon>
        <taxon>Bacillales</taxon>
        <taxon>Bacillaceae</taxon>
        <taxon>Gracilibacillus</taxon>
    </lineage>
</organism>
<evidence type="ECO:0000313" key="2">
    <source>
        <dbReference type="EMBL" id="GAE92458.1"/>
    </source>
</evidence>
<evidence type="ECO:0000313" key="3">
    <source>
        <dbReference type="Proteomes" id="UP000019102"/>
    </source>
</evidence>
<name>W4VI29_9BACI</name>
<dbReference type="EMBL" id="BAVS01000005">
    <property type="protein sequence ID" value="GAE92458.1"/>
    <property type="molecule type" value="Genomic_DNA"/>
</dbReference>
<gene>
    <name evidence="2" type="ORF">JCM21714_1461</name>
</gene>
<reference evidence="2 3" key="1">
    <citation type="journal article" date="2014" name="Genome Announc.">
        <title>Draft Genome Sequence of the Boron-Tolerant and Moderately Halotolerant Bacterium Gracilibacillus boraciitolerans JCM 21714T.</title>
        <authorList>
            <person name="Ahmed I."/>
            <person name="Oshima K."/>
            <person name="Suda W."/>
            <person name="Kitamura K."/>
            <person name="Iida T."/>
            <person name="Ohmori Y."/>
            <person name="Fujiwara T."/>
            <person name="Hattori M."/>
            <person name="Ohkuma M."/>
        </authorList>
    </citation>
    <scope>NUCLEOTIDE SEQUENCE [LARGE SCALE GENOMIC DNA]</scope>
    <source>
        <strain evidence="2 3">JCM 21714</strain>
    </source>
</reference>
<dbReference type="eggNOG" id="COG4641">
    <property type="taxonomic scope" value="Bacteria"/>
</dbReference>
<protein>
    <submittedName>
        <fullName evidence="2">Uncharacterized protein</fullName>
    </submittedName>
</protein>
<keyword evidence="3" id="KW-1185">Reference proteome</keyword>
<dbReference type="AlphaFoldDB" id="W4VI29"/>
<dbReference type="OrthoDB" id="6713581at2"/>
<sequence>MDQMKMNEEEAKLQTQLNDIENQLKEESKTGTTKERFLWNQIKASSSLDTYPFQEQVVDLEHYQQLKQEMVDEDFPSKVITITNAANVTPSNGSQYFHKYNIKIGIIADEFLYKAYENTAELIYLTPDNYKDYKDKLDFVWIVTTWNGLNEEWKGGLGNPQKHHYA</sequence>
<dbReference type="STRING" id="1298598.JCM21714_1461"/>
<comment type="caution">
    <text evidence="2">The sequence shown here is derived from an EMBL/GenBank/DDBJ whole genome shotgun (WGS) entry which is preliminary data.</text>
</comment>
<keyword evidence="1" id="KW-0175">Coiled coil</keyword>
<dbReference type="Proteomes" id="UP000019102">
    <property type="component" value="Unassembled WGS sequence"/>
</dbReference>
<dbReference type="RefSeq" id="WP_052000411.1">
    <property type="nucleotide sequence ID" value="NZ_BAVS01000005.1"/>
</dbReference>
<feature type="coiled-coil region" evidence="1">
    <location>
        <begin position="3"/>
        <end position="30"/>
    </location>
</feature>
<proteinExistence type="predicted"/>